<evidence type="ECO:0000313" key="3">
    <source>
        <dbReference type="EMBL" id="KAJ7218101.1"/>
    </source>
</evidence>
<accession>A0AAD6VVR0</accession>
<protein>
    <submittedName>
        <fullName evidence="3">Uncharacterized protein</fullName>
    </submittedName>
</protein>
<dbReference type="Proteomes" id="UP001219525">
    <property type="component" value="Unassembled WGS sequence"/>
</dbReference>
<keyword evidence="2" id="KW-1133">Transmembrane helix</keyword>
<evidence type="ECO:0000256" key="2">
    <source>
        <dbReference type="SAM" id="Phobius"/>
    </source>
</evidence>
<evidence type="ECO:0000313" key="4">
    <source>
        <dbReference type="Proteomes" id="UP001219525"/>
    </source>
</evidence>
<feature type="region of interest" description="Disordered" evidence="1">
    <location>
        <begin position="183"/>
        <end position="203"/>
    </location>
</feature>
<dbReference type="AlphaFoldDB" id="A0AAD6VVR0"/>
<evidence type="ECO:0000256" key="1">
    <source>
        <dbReference type="SAM" id="MobiDB-lite"/>
    </source>
</evidence>
<organism evidence="3 4">
    <name type="scientific">Mycena pura</name>
    <dbReference type="NCBI Taxonomy" id="153505"/>
    <lineage>
        <taxon>Eukaryota</taxon>
        <taxon>Fungi</taxon>
        <taxon>Dikarya</taxon>
        <taxon>Basidiomycota</taxon>
        <taxon>Agaricomycotina</taxon>
        <taxon>Agaricomycetes</taxon>
        <taxon>Agaricomycetidae</taxon>
        <taxon>Agaricales</taxon>
        <taxon>Marasmiineae</taxon>
        <taxon>Mycenaceae</taxon>
        <taxon>Mycena</taxon>
    </lineage>
</organism>
<comment type="caution">
    <text evidence="3">The sequence shown here is derived from an EMBL/GenBank/DDBJ whole genome shotgun (WGS) entry which is preliminary data.</text>
</comment>
<feature type="compositionally biased region" description="Low complexity" evidence="1">
    <location>
        <begin position="183"/>
        <end position="202"/>
    </location>
</feature>
<reference evidence="3" key="1">
    <citation type="submission" date="2023-03" db="EMBL/GenBank/DDBJ databases">
        <title>Massive genome expansion in bonnet fungi (Mycena s.s.) driven by repeated elements and novel gene families across ecological guilds.</title>
        <authorList>
            <consortium name="Lawrence Berkeley National Laboratory"/>
            <person name="Harder C.B."/>
            <person name="Miyauchi S."/>
            <person name="Viragh M."/>
            <person name="Kuo A."/>
            <person name="Thoen E."/>
            <person name="Andreopoulos B."/>
            <person name="Lu D."/>
            <person name="Skrede I."/>
            <person name="Drula E."/>
            <person name="Henrissat B."/>
            <person name="Morin E."/>
            <person name="Kohler A."/>
            <person name="Barry K."/>
            <person name="LaButti K."/>
            <person name="Morin E."/>
            <person name="Salamov A."/>
            <person name="Lipzen A."/>
            <person name="Mereny Z."/>
            <person name="Hegedus B."/>
            <person name="Baldrian P."/>
            <person name="Stursova M."/>
            <person name="Weitz H."/>
            <person name="Taylor A."/>
            <person name="Grigoriev I.V."/>
            <person name="Nagy L.G."/>
            <person name="Martin F."/>
            <person name="Kauserud H."/>
        </authorList>
    </citation>
    <scope>NUCLEOTIDE SEQUENCE</scope>
    <source>
        <strain evidence="3">9144</strain>
    </source>
</reference>
<sequence>MVSLYGRSSAFLSPTSLFGSNLRPSPPAPLFINPLLFDLLLVLHARGPPWNVAQCPNLRGGPRVPSPPTVPLTTRLNFSISRPAAVVPTISASPTSPCRRGSHPHKLIEVVFAAVFVPASVPPTAATALPPPVLATSRTTVIVTSVFAQLPTIAPLPDTAPHPATTVATPLYTTVTQLFTTVPISSPDSPSSTPHPAAADTTGTLTTYSHATNAVYSASRSGSSSSRVSSARPSGSDVPSSHPTSHKAKNNTGKYVGWAIGGFFLFLLLSSFISAWRKHRKFVRTRPRGSVFIGSRLSDGLSTPPKRSLSQALMHSVSNGSFDAYALCHTPPRSPASVYLPASHQSHPESLLVTRARGYSAASPTHSRPLPQTPQTKYCMNEKDVPVDPHEYSRHSPFGVSSSGSSTGTTTTVLAGRRWDIADEAQ</sequence>
<feature type="compositionally biased region" description="Low complexity" evidence="1">
    <location>
        <begin position="218"/>
        <end position="236"/>
    </location>
</feature>
<name>A0AAD6VVR0_9AGAR</name>
<gene>
    <name evidence="3" type="ORF">GGX14DRAFT_439765</name>
</gene>
<keyword evidence="2" id="KW-0812">Transmembrane</keyword>
<proteinExistence type="predicted"/>
<feature type="region of interest" description="Disordered" evidence="1">
    <location>
        <begin position="218"/>
        <end position="251"/>
    </location>
</feature>
<feature type="transmembrane region" description="Helical" evidence="2">
    <location>
        <begin position="255"/>
        <end position="276"/>
    </location>
</feature>
<keyword evidence="4" id="KW-1185">Reference proteome</keyword>
<dbReference type="EMBL" id="JARJCW010000013">
    <property type="protein sequence ID" value="KAJ7218101.1"/>
    <property type="molecule type" value="Genomic_DNA"/>
</dbReference>
<keyword evidence="2" id="KW-0472">Membrane</keyword>